<dbReference type="Gene3D" id="3.10.450.360">
    <property type="match status" value="1"/>
</dbReference>
<dbReference type="KEGG" id="mlt:VC82_596"/>
<sequence>MKKLLCGLFILGLTIPSFAQIVKTEQLSEVTVYATNYKYLNSIDTGEEASIPVEMLRRKVASFNVQDSEFYQDDYDLYRINFYIPEGKILAAYDKDGKILRTAERFKDINLPTAVKEAVLDRFPEWTITKDIYLVHYHDKKGVSKKYKLKLENGDKVLRVKVDEKGNFL</sequence>
<organism evidence="2 3">
    <name type="scientific">Flagellimonas lutaonensis</name>
    <dbReference type="NCBI Taxonomy" id="516051"/>
    <lineage>
        <taxon>Bacteria</taxon>
        <taxon>Pseudomonadati</taxon>
        <taxon>Bacteroidota</taxon>
        <taxon>Flavobacteriia</taxon>
        <taxon>Flavobacteriales</taxon>
        <taxon>Flavobacteriaceae</taxon>
        <taxon>Flagellimonas</taxon>
    </lineage>
</organism>
<evidence type="ECO:0000313" key="3">
    <source>
        <dbReference type="Proteomes" id="UP000032726"/>
    </source>
</evidence>
<dbReference type="SUPFAM" id="SSF160574">
    <property type="entry name" value="BT0923-like"/>
    <property type="match status" value="1"/>
</dbReference>
<feature type="chain" id="PRO_5002300053" evidence="1">
    <location>
        <begin position="20"/>
        <end position="169"/>
    </location>
</feature>
<keyword evidence="1" id="KW-0732">Signal</keyword>
<evidence type="ECO:0000256" key="1">
    <source>
        <dbReference type="SAM" id="SignalP"/>
    </source>
</evidence>
<accession>A0A0D5YQU9</accession>
<name>A0A0D5YQU9_9FLAO</name>
<dbReference type="GO" id="GO:0016740">
    <property type="term" value="F:transferase activity"/>
    <property type="evidence" value="ECO:0007669"/>
    <property type="project" value="UniProtKB-KW"/>
</dbReference>
<dbReference type="HOGENOM" id="CLU_130973_0_0_10"/>
<feature type="signal peptide" evidence="1">
    <location>
        <begin position="1"/>
        <end position="19"/>
    </location>
</feature>
<keyword evidence="3" id="KW-1185">Reference proteome</keyword>
<reference evidence="2 3" key="1">
    <citation type="submission" date="2015-03" db="EMBL/GenBank/DDBJ databases">
        <title>Complete genome sequence of Muricauda lutaonensis CC-HSB-11T, isolated from a coastal hot spring.</title>
        <authorList>
            <person name="Kim K.M."/>
        </authorList>
    </citation>
    <scope>NUCLEOTIDE SEQUENCE [LARGE SCALE GENOMIC DNA]</scope>
    <source>
        <strain evidence="2 3">CC-HSB-11</strain>
    </source>
</reference>
<dbReference type="EMBL" id="CP011071">
    <property type="protein sequence ID" value="AKA34268.1"/>
    <property type="molecule type" value="Genomic_DNA"/>
</dbReference>
<gene>
    <name evidence="2" type="ORF">VC82_596</name>
</gene>
<protein>
    <submittedName>
        <fullName evidence="2">Nicotinic acid mononucleotide adenyltransferase</fullName>
    </submittedName>
</protein>
<dbReference type="AlphaFoldDB" id="A0A0D5YQU9"/>
<evidence type="ECO:0000313" key="2">
    <source>
        <dbReference type="EMBL" id="AKA34268.1"/>
    </source>
</evidence>
<dbReference type="RefSeq" id="WP_045801052.1">
    <property type="nucleotide sequence ID" value="NZ_CP011071.1"/>
</dbReference>
<dbReference type="Proteomes" id="UP000032726">
    <property type="component" value="Chromosome"/>
</dbReference>
<dbReference type="STRING" id="516051.VC82_596"/>
<dbReference type="OrthoDB" id="668160at2"/>
<keyword evidence="2" id="KW-0808">Transferase</keyword>
<proteinExistence type="predicted"/>